<protein>
    <submittedName>
        <fullName evidence="4">Uncharacterized protein</fullName>
    </submittedName>
</protein>
<accession>A0A2N5UBV0</accession>
<keyword evidence="5" id="KW-1185">Reference proteome</keyword>
<dbReference type="EMBL" id="PGCI01000182">
    <property type="protein sequence ID" value="PLW35213.1"/>
    <property type="molecule type" value="Genomic_DNA"/>
</dbReference>
<dbReference type="Proteomes" id="UP000235388">
    <property type="component" value="Unassembled WGS sequence"/>
</dbReference>
<dbReference type="EMBL" id="PGCI01001081">
    <property type="protein sequence ID" value="PLW08171.1"/>
    <property type="molecule type" value="Genomic_DNA"/>
</dbReference>
<gene>
    <name evidence="3" type="ORF">PCANC_21105</name>
    <name evidence="1" type="ORF">PCANC_27486</name>
    <name evidence="4" type="ORF">PCASD_08606</name>
    <name evidence="2" type="ORF">PCASD_24533</name>
</gene>
<evidence type="ECO:0000313" key="4">
    <source>
        <dbReference type="EMBL" id="PLW35213.1"/>
    </source>
</evidence>
<name>A0A2N5UBV0_9BASI</name>
<comment type="caution">
    <text evidence="4">The sequence shown here is derived from an EMBL/GenBank/DDBJ whole genome shotgun (WGS) entry which is preliminary data.</text>
</comment>
<evidence type="ECO:0000313" key="2">
    <source>
        <dbReference type="EMBL" id="PLW08171.1"/>
    </source>
</evidence>
<dbReference type="AlphaFoldDB" id="A0A2N5UBV0"/>
<evidence type="ECO:0000313" key="5">
    <source>
        <dbReference type="Proteomes" id="UP000235388"/>
    </source>
</evidence>
<dbReference type="EMBL" id="PGCJ01000402">
    <property type="protein sequence ID" value="PLW29674.1"/>
    <property type="molecule type" value="Genomic_DNA"/>
</dbReference>
<evidence type="ECO:0000313" key="1">
    <source>
        <dbReference type="EMBL" id="PLW06857.1"/>
    </source>
</evidence>
<evidence type="ECO:0000313" key="3">
    <source>
        <dbReference type="EMBL" id="PLW29674.1"/>
    </source>
</evidence>
<proteinExistence type="predicted"/>
<reference evidence="5 6" key="1">
    <citation type="submission" date="2017-11" db="EMBL/GenBank/DDBJ databases">
        <title>De novo assembly and phasing of dikaryotic genomes from two isolates of Puccinia coronata f. sp. avenae, the causal agent of oat crown rust.</title>
        <authorList>
            <person name="Miller M.E."/>
            <person name="Zhang Y."/>
            <person name="Omidvar V."/>
            <person name="Sperschneider J."/>
            <person name="Schwessinger B."/>
            <person name="Raley C."/>
            <person name="Palmer J.M."/>
            <person name="Garnica D."/>
            <person name="Upadhyaya N."/>
            <person name="Rathjen J."/>
            <person name="Taylor J.M."/>
            <person name="Park R.F."/>
            <person name="Dodds P.N."/>
            <person name="Hirsch C.D."/>
            <person name="Kianian S.F."/>
            <person name="Figueroa M."/>
        </authorList>
    </citation>
    <scope>NUCLEOTIDE SEQUENCE [LARGE SCALE GENOMIC DNA]</scope>
    <source>
        <strain evidence="1">12NC29</strain>
        <strain evidence="4">12SD80</strain>
    </source>
</reference>
<dbReference type="Proteomes" id="UP000235392">
    <property type="component" value="Unassembled WGS sequence"/>
</dbReference>
<organism evidence="4 6">
    <name type="scientific">Puccinia coronata f. sp. avenae</name>
    <dbReference type="NCBI Taxonomy" id="200324"/>
    <lineage>
        <taxon>Eukaryota</taxon>
        <taxon>Fungi</taxon>
        <taxon>Dikarya</taxon>
        <taxon>Basidiomycota</taxon>
        <taxon>Pucciniomycotina</taxon>
        <taxon>Pucciniomycetes</taxon>
        <taxon>Pucciniales</taxon>
        <taxon>Pucciniaceae</taxon>
        <taxon>Puccinia</taxon>
    </lineage>
</organism>
<dbReference type="EMBL" id="PGCJ01001276">
    <property type="protein sequence ID" value="PLW06857.1"/>
    <property type="molecule type" value="Genomic_DNA"/>
</dbReference>
<evidence type="ECO:0000313" key="6">
    <source>
        <dbReference type="Proteomes" id="UP000235392"/>
    </source>
</evidence>
<sequence length="72" mass="8002">MSQDMYSLPSSLTSSLLSSIAHRCNLVFHRYSLSSSLTSSLLSSIAHRCNLVFHSCLDELFYTGSFRKGGPR</sequence>